<organism evidence="2 3">
    <name type="scientific">Solirubrobacter deserti</name>
    <dbReference type="NCBI Taxonomy" id="2282478"/>
    <lineage>
        <taxon>Bacteria</taxon>
        <taxon>Bacillati</taxon>
        <taxon>Actinomycetota</taxon>
        <taxon>Thermoleophilia</taxon>
        <taxon>Solirubrobacterales</taxon>
        <taxon>Solirubrobacteraceae</taxon>
        <taxon>Solirubrobacter</taxon>
    </lineage>
</organism>
<accession>A0ABT4RKD0</accession>
<keyword evidence="3" id="KW-1185">Reference proteome</keyword>
<name>A0ABT4RKD0_9ACTN</name>
<sequence length="173" mass="18065">MATTPQTHAWARNSSQPSRRSRTTEPDGAAISPRARGRMRARNHAETTNVAASSANAHPAPTPSTSSVASAGPANSATVLTTAIAEFASWTRSSLTVWGTNPVMAGRKNASAAPNTISITTIIQTSTTPVKIRTASSACTPPRIRSVTSMSRCRGSRSAQTPPNVRHSTSETV</sequence>
<feature type="region of interest" description="Disordered" evidence="1">
    <location>
        <begin position="150"/>
        <end position="173"/>
    </location>
</feature>
<dbReference type="Proteomes" id="UP001147700">
    <property type="component" value="Unassembled WGS sequence"/>
</dbReference>
<protein>
    <submittedName>
        <fullName evidence="2">Uncharacterized protein</fullName>
    </submittedName>
</protein>
<gene>
    <name evidence="2" type="ORF">OJ962_15855</name>
</gene>
<feature type="region of interest" description="Disordered" evidence="1">
    <location>
        <begin position="1"/>
        <end position="72"/>
    </location>
</feature>
<evidence type="ECO:0000313" key="3">
    <source>
        <dbReference type="Proteomes" id="UP001147700"/>
    </source>
</evidence>
<dbReference type="EMBL" id="JAPCID010000020">
    <property type="protein sequence ID" value="MDA0138977.1"/>
    <property type="molecule type" value="Genomic_DNA"/>
</dbReference>
<feature type="compositionally biased region" description="Low complexity" evidence="1">
    <location>
        <begin position="49"/>
        <end position="72"/>
    </location>
</feature>
<comment type="caution">
    <text evidence="2">The sequence shown here is derived from an EMBL/GenBank/DDBJ whole genome shotgun (WGS) entry which is preliminary data.</text>
</comment>
<reference evidence="2" key="1">
    <citation type="submission" date="2022-10" db="EMBL/GenBank/DDBJ databases">
        <title>The WGS of Solirubrobacter sp. CPCC 204708.</title>
        <authorList>
            <person name="Jiang Z."/>
        </authorList>
    </citation>
    <scope>NUCLEOTIDE SEQUENCE</scope>
    <source>
        <strain evidence="2">CPCC 204708</strain>
    </source>
</reference>
<proteinExistence type="predicted"/>
<evidence type="ECO:0000313" key="2">
    <source>
        <dbReference type="EMBL" id="MDA0138977.1"/>
    </source>
</evidence>
<evidence type="ECO:0000256" key="1">
    <source>
        <dbReference type="SAM" id="MobiDB-lite"/>
    </source>
</evidence>
<feature type="compositionally biased region" description="Polar residues" evidence="1">
    <location>
        <begin position="1"/>
        <end position="18"/>
    </location>
</feature>